<protein>
    <recommendedName>
        <fullName evidence="10">2Fe-2S ferredoxin-type domain-containing protein</fullName>
    </recommendedName>
</protein>
<dbReference type="HOGENOM" id="CLU_1874104_0_0_5"/>
<dbReference type="OrthoDB" id="9786134at2"/>
<dbReference type="GO" id="GO:0046872">
    <property type="term" value="F:metal ion binding"/>
    <property type="evidence" value="ECO:0007669"/>
    <property type="project" value="UniProtKB-KW"/>
</dbReference>
<dbReference type="RefSeq" id="WP_039578015.1">
    <property type="nucleotide sequence ID" value="NZ_CP009122.1"/>
</dbReference>
<dbReference type="InterPro" id="IPR012675">
    <property type="entry name" value="Beta-grasp_dom_sf"/>
</dbReference>
<accession>A0A0A7PNX0</accession>
<dbReference type="Pfam" id="PF00111">
    <property type="entry name" value="Fer2"/>
    <property type="match status" value="1"/>
</dbReference>
<dbReference type="PANTHER" id="PTHR43112:SF3">
    <property type="entry name" value="FERREDOXIN-2, CHLOROPLASTIC"/>
    <property type="match status" value="1"/>
</dbReference>
<dbReference type="InterPro" id="IPR006058">
    <property type="entry name" value="2Fe2S_fd_BS"/>
</dbReference>
<dbReference type="Gene3D" id="3.10.20.30">
    <property type="match status" value="1"/>
</dbReference>
<dbReference type="PANTHER" id="PTHR43112">
    <property type="entry name" value="FERREDOXIN"/>
    <property type="match status" value="1"/>
</dbReference>
<dbReference type="PROSITE" id="PS00197">
    <property type="entry name" value="2FE2S_FER_1"/>
    <property type="match status" value="1"/>
</dbReference>
<keyword evidence="3" id="KW-0001">2Fe-2S</keyword>
<comment type="cofactor">
    <cofactor evidence="8">
        <name>[2Fe-2S] cluster</name>
        <dbReference type="ChEBI" id="CHEBI:190135"/>
    </cofactor>
</comment>
<gene>
    <name evidence="11" type="ORF">SKP52_20385</name>
</gene>
<keyword evidence="7" id="KW-0411">Iron-sulfur</keyword>
<dbReference type="AlphaFoldDB" id="A0A0A7PNX0"/>
<evidence type="ECO:0000256" key="6">
    <source>
        <dbReference type="ARBA" id="ARBA00023004"/>
    </source>
</evidence>
<evidence type="ECO:0000256" key="4">
    <source>
        <dbReference type="ARBA" id="ARBA00022723"/>
    </source>
</evidence>
<dbReference type="KEGG" id="sphk:SKP52_20385"/>
<dbReference type="EMBL" id="CP009122">
    <property type="protein sequence ID" value="AJA10943.1"/>
    <property type="molecule type" value="Genomic_DNA"/>
</dbReference>
<evidence type="ECO:0000313" key="11">
    <source>
        <dbReference type="EMBL" id="AJA10943.1"/>
    </source>
</evidence>
<evidence type="ECO:0000256" key="3">
    <source>
        <dbReference type="ARBA" id="ARBA00022714"/>
    </source>
</evidence>
<evidence type="ECO:0000256" key="7">
    <source>
        <dbReference type="ARBA" id="ARBA00023014"/>
    </source>
</evidence>
<evidence type="ECO:0000313" key="12">
    <source>
        <dbReference type="Proteomes" id="UP000030907"/>
    </source>
</evidence>
<evidence type="ECO:0000256" key="8">
    <source>
        <dbReference type="ARBA" id="ARBA00034078"/>
    </source>
</evidence>
<comment type="similarity">
    <text evidence="1">Belongs to the 2Fe2S plant-type ferredoxin family.</text>
</comment>
<keyword evidence="6" id="KW-0408">Iron</keyword>
<dbReference type="InterPro" id="IPR001041">
    <property type="entry name" value="2Fe-2S_ferredoxin-type"/>
</dbReference>
<evidence type="ECO:0000256" key="5">
    <source>
        <dbReference type="ARBA" id="ARBA00022982"/>
    </source>
</evidence>
<dbReference type="InterPro" id="IPR036010">
    <property type="entry name" value="2Fe-2S_ferredoxin-like_sf"/>
</dbReference>
<evidence type="ECO:0000259" key="10">
    <source>
        <dbReference type="PROSITE" id="PS51085"/>
    </source>
</evidence>
<reference evidence="11 12" key="1">
    <citation type="journal article" date="2015" name="Int. J. Syst. Evol. Microbiol.">
        <title>Description of Sphingopyxis fribergensis sp. nov. - a soil bacterium with the ability to degrade styrene and phenylacetic acid.</title>
        <authorList>
            <person name="Oelschlagel M."/>
            <person name="Ruckert C."/>
            <person name="Kalinowski J."/>
            <person name="Schmidt G."/>
            <person name="Schlomann M."/>
            <person name="Tischler D."/>
        </authorList>
    </citation>
    <scope>NUCLEOTIDE SEQUENCE [LARGE SCALE GENOMIC DNA]</scope>
    <source>
        <strain evidence="11 12">Kp5.2</strain>
    </source>
</reference>
<dbReference type="CDD" id="cd00207">
    <property type="entry name" value="fer2"/>
    <property type="match status" value="1"/>
</dbReference>
<feature type="domain" description="2Fe-2S ferredoxin-type" evidence="10">
    <location>
        <begin position="3"/>
        <end position="93"/>
    </location>
</feature>
<keyword evidence="5" id="KW-0249">Electron transport</keyword>
<evidence type="ECO:0000256" key="9">
    <source>
        <dbReference type="SAM" id="MobiDB-lite"/>
    </source>
</evidence>
<keyword evidence="4" id="KW-0479">Metal-binding</keyword>
<evidence type="ECO:0000256" key="1">
    <source>
        <dbReference type="ARBA" id="ARBA00007874"/>
    </source>
</evidence>
<dbReference type="SUPFAM" id="SSF54292">
    <property type="entry name" value="2Fe-2S ferredoxin-like"/>
    <property type="match status" value="1"/>
</dbReference>
<keyword evidence="12" id="KW-1185">Reference proteome</keyword>
<evidence type="ECO:0000256" key="2">
    <source>
        <dbReference type="ARBA" id="ARBA00022448"/>
    </source>
</evidence>
<proteinExistence type="inferred from homology"/>
<dbReference type="PROSITE" id="PS51085">
    <property type="entry name" value="2FE2S_FER_2"/>
    <property type="match status" value="1"/>
</dbReference>
<dbReference type="GO" id="GO:0051537">
    <property type="term" value="F:2 iron, 2 sulfur cluster binding"/>
    <property type="evidence" value="ECO:0007669"/>
    <property type="project" value="UniProtKB-KW"/>
</dbReference>
<organism evidence="11 12">
    <name type="scientific">Sphingopyxis fribergensis</name>
    <dbReference type="NCBI Taxonomy" id="1515612"/>
    <lineage>
        <taxon>Bacteria</taxon>
        <taxon>Pseudomonadati</taxon>
        <taxon>Pseudomonadota</taxon>
        <taxon>Alphaproteobacteria</taxon>
        <taxon>Sphingomonadales</taxon>
        <taxon>Sphingomonadaceae</taxon>
        <taxon>Sphingopyxis</taxon>
    </lineage>
</organism>
<dbReference type="STRING" id="1515612.SKP52_20385"/>
<name>A0A0A7PNX0_9SPHN</name>
<keyword evidence="2" id="KW-0813">Transport</keyword>
<sequence length="136" mass="14336">MTRTVDIHQAGRAIAVGDGQTILEAALDAGIAYPHGCRSGRCGTCKSRLVAGEVDMLPHTCFALTPEEKAQGLILACRAQPLTNIEVAWLGKEDEAVAHPARRVKTDVAAPDDATRANTEPPFQYAARQAGGKTAS</sequence>
<feature type="region of interest" description="Disordered" evidence="9">
    <location>
        <begin position="102"/>
        <end position="136"/>
    </location>
</feature>
<dbReference type="Proteomes" id="UP000030907">
    <property type="component" value="Chromosome"/>
</dbReference>